<accession>A0A9P7EIA3</accession>
<dbReference type="GO" id="GO:0004497">
    <property type="term" value="F:monooxygenase activity"/>
    <property type="evidence" value="ECO:0007669"/>
    <property type="project" value="InterPro"/>
</dbReference>
<dbReference type="EMBL" id="JABBWG010000005">
    <property type="protein sequence ID" value="KAG1822619.1"/>
    <property type="molecule type" value="Genomic_DNA"/>
</dbReference>
<dbReference type="Proteomes" id="UP000807769">
    <property type="component" value="Unassembled WGS sequence"/>
</dbReference>
<sequence>MKQCPCTDMVPVHSGQCPDSQRALRKALQTIPINSPTLVDNGGKLKYLDWVVCDTLRPHAPVTWTMRVATKDDQISVTKPFLDRSGESRDVIKIGERHHHTHSGYQQEGHMGGTRLLLQA</sequence>
<protein>
    <submittedName>
        <fullName evidence="1">Uncharacterized protein</fullName>
    </submittedName>
</protein>
<dbReference type="AlphaFoldDB" id="A0A9P7EIA3"/>
<keyword evidence="2" id="KW-1185">Reference proteome</keyword>
<dbReference type="GeneID" id="64638147"/>
<dbReference type="GO" id="GO:0005506">
    <property type="term" value="F:iron ion binding"/>
    <property type="evidence" value="ECO:0007669"/>
    <property type="project" value="InterPro"/>
</dbReference>
<gene>
    <name evidence="1" type="ORF">BJ212DRAFT_816782</name>
</gene>
<evidence type="ECO:0000313" key="2">
    <source>
        <dbReference type="Proteomes" id="UP000807769"/>
    </source>
</evidence>
<name>A0A9P7EIA3_9AGAM</name>
<dbReference type="RefSeq" id="XP_041197025.1">
    <property type="nucleotide sequence ID" value="XM_041344131.1"/>
</dbReference>
<reference evidence="1" key="1">
    <citation type="journal article" date="2020" name="New Phytol.">
        <title>Comparative genomics reveals dynamic genome evolution in host specialist ectomycorrhizal fungi.</title>
        <authorList>
            <person name="Lofgren L.A."/>
            <person name="Nguyen N.H."/>
            <person name="Vilgalys R."/>
            <person name="Ruytinx J."/>
            <person name="Liao H.L."/>
            <person name="Branco S."/>
            <person name="Kuo A."/>
            <person name="LaButti K."/>
            <person name="Lipzen A."/>
            <person name="Andreopoulos W."/>
            <person name="Pangilinan J."/>
            <person name="Riley R."/>
            <person name="Hundley H."/>
            <person name="Na H."/>
            <person name="Barry K."/>
            <person name="Grigoriev I.V."/>
            <person name="Stajich J.E."/>
            <person name="Kennedy P.G."/>
        </authorList>
    </citation>
    <scope>NUCLEOTIDE SEQUENCE</scope>
    <source>
        <strain evidence="1">MN1</strain>
    </source>
</reference>
<evidence type="ECO:0000313" key="1">
    <source>
        <dbReference type="EMBL" id="KAG1822619.1"/>
    </source>
</evidence>
<dbReference type="GO" id="GO:0020037">
    <property type="term" value="F:heme binding"/>
    <property type="evidence" value="ECO:0007669"/>
    <property type="project" value="InterPro"/>
</dbReference>
<organism evidence="1 2">
    <name type="scientific">Suillus subaureus</name>
    <dbReference type="NCBI Taxonomy" id="48587"/>
    <lineage>
        <taxon>Eukaryota</taxon>
        <taxon>Fungi</taxon>
        <taxon>Dikarya</taxon>
        <taxon>Basidiomycota</taxon>
        <taxon>Agaricomycotina</taxon>
        <taxon>Agaricomycetes</taxon>
        <taxon>Agaricomycetidae</taxon>
        <taxon>Boletales</taxon>
        <taxon>Suillineae</taxon>
        <taxon>Suillaceae</taxon>
        <taxon>Suillus</taxon>
    </lineage>
</organism>
<dbReference type="OrthoDB" id="2691769at2759"/>
<comment type="caution">
    <text evidence="1">The sequence shown here is derived from an EMBL/GenBank/DDBJ whole genome shotgun (WGS) entry which is preliminary data.</text>
</comment>
<proteinExistence type="predicted"/>
<dbReference type="SUPFAM" id="SSF48264">
    <property type="entry name" value="Cytochrome P450"/>
    <property type="match status" value="1"/>
</dbReference>
<dbReference type="InterPro" id="IPR036396">
    <property type="entry name" value="Cyt_P450_sf"/>
</dbReference>
<dbReference type="Gene3D" id="1.10.630.10">
    <property type="entry name" value="Cytochrome P450"/>
    <property type="match status" value="1"/>
</dbReference>
<dbReference type="GO" id="GO:0016705">
    <property type="term" value="F:oxidoreductase activity, acting on paired donors, with incorporation or reduction of molecular oxygen"/>
    <property type="evidence" value="ECO:0007669"/>
    <property type="project" value="InterPro"/>
</dbReference>